<dbReference type="AlphaFoldDB" id="A0A1H2TN18"/>
<sequence length="49" mass="5769">MKTLTLKIPETATKAINKFALKNYKTYVAHYESRKLKPMSLEDFLQNYS</sequence>
<protein>
    <submittedName>
        <fullName evidence="1">Uncharacterized protein</fullName>
    </submittedName>
</protein>
<dbReference type="EMBL" id="FNNJ01000001">
    <property type="protein sequence ID" value="SDW45095.1"/>
    <property type="molecule type" value="Genomic_DNA"/>
</dbReference>
<dbReference type="RefSeq" id="WP_175454737.1">
    <property type="nucleotide sequence ID" value="NZ_FNNJ01000001.1"/>
</dbReference>
<accession>A0A1H2TN18</accession>
<gene>
    <name evidence="1" type="ORF">SAMN05444411_101754</name>
</gene>
<evidence type="ECO:0000313" key="1">
    <source>
        <dbReference type="EMBL" id="SDW45095.1"/>
    </source>
</evidence>
<dbReference type="Proteomes" id="UP000199595">
    <property type="component" value="Unassembled WGS sequence"/>
</dbReference>
<evidence type="ECO:0000313" key="2">
    <source>
        <dbReference type="Proteomes" id="UP000199595"/>
    </source>
</evidence>
<name>A0A1H2TN18_9FLAO</name>
<keyword evidence="2" id="KW-1185">Reference proteome</keyword>
<reference evidence="1 2" key="1">
    <citation type="submission" date="2016-10" db="EMBL/GenBank/DDBJ databases">
        <authorList>
            <person name="de Groot N.N."/>
        </authorList>
    </citation>
    <scope>NUCLEOTIDE SEQUENCE [LARGE SCALE GENOMIC DNA]</scope>
    <source>
        <strain evidence="1 2">DSM 24956</strain>
    </source>
</reference>
<proteinExistence type="predicted"/>
<dbReference type="STRING" id="762486.SAMN05444411_101754"/>
<organism evidence="1 2">
    <name type="scientific">Lutibacter oricola</name>
    <dbReference type="NCBI Taxonomy" id="762486"/>
    <lineage>
        <taxon>Bacteria</taxon>
        <taxon>Pseudomonadati</taxon>
        <taxon>Bacteroidota</taxon>
        <taxon>Flavobacteriia</taxon>
        <taxon>Flavobacteriales</taxon>
        <taxon>Flavobacteriaceae</taxon>
        <taxon>Lutibacter</taxon>
    </lineage>
</organism>